<comment type="similarity">
    <text evidence="3">Belongs to the PPP1R37 family.</text>
</comment>
<accession>A0A177AYX5</accession>
<organism evidence="4 5">
    <name type="scientific">Intoshia linei</name>
    <dbReference type="NCBI Taxonomy" id="1819745"/>
    <lineage>
        <taxon>Eukaryota</taxon>
        <taxon>Metazoa</taxon>
        <taxon>Spiralia</taxon>
        <taxon>Lophotrochozoa</taxon>
        <taxon>Mesozoa</taxon>
        <taxon>Orthonectida</taxon>
        <taxon>Rhopaluridae</taxon>
        <taxon>Intoshia</taxon>
    </lineage>
</organism>
<reference evidence="4 5" key="1">
    <citation type="submission" date="2016-04" db="EMBL/GenBank/DDBJ databases">
        <title>The genome of Intoshia linei affirms orthonectids as highly simplified spiralians.</title>
        <authorList>
            <person name="Mikhailov K.V."/>
            <person name="Slusarev G.S."/>
            <person name="Nikitin M.A."/>
            <person name="Logacheva M.D."/>
            <person name="Penin A."/>
            <person name="Aleoshin V."/>
            <person name="Panchin Y.V."/>
        </authorList>
    </citation>
    <scope>NUCLEOTIDE SEQUENCE [LARGE SCALE GENOMIC DNA]</scope>
    <source>
        <strain evidence="4">Intl2013</strain>
        <tissue evidence="4">Whole animal</tissue>
    </source>
</reference>
<keyword evidence="1" id="KW-0433">Leucine-rich repeat</keyword>
<proteinExistence type="inferred from homology"/>
<dbReference type="SUPFAM" id="SSF52047">
    <property type="entry name" value="RNI-like"/>
    <property type="match status" value="1"/>
</dbReference>
<keyword evidence="2" id="KW-0677">Repeat</keyword>
<sequence length="334" mass="38405">MEHIFKWVKFHTLDLSCAELDYDVYVILFEIISYYDTFKKIKIKFNKISQALCIQFTKMLKNTPCIDIIEICNGTLPLVFWDLLRMRMADNWTLKEIMLNNVPLSNKCLSFLANTICSSNHVKLKKLYLRNAKLVSVIQGDTIALIAKNCHSLQYLDLSGNNLSQKLNLLFQVLSTGCSNIKILYLMNNSLSEPDFKQLSQIKSTCPLNYLCLDSNNLSGSSFHHIVDLINSNDSIIYLSMVNCKLCDYEAISLAETIHDNGTLQNINISCNNFGLAGIIALERAIQFNNIILYIAITNNPNIYNSDEVTKNTVWTMKYRKLSYRHYTKKHYKI</sequence>
<dbReference type="PANTHER" id="PTHR24112">
    <property type="entry name" value="LEUCINE-RICH REPEAT, ISOFORM F-RELATED"/>
    <property type="match status" value="1"/>
</dbReference>
<evidence type="ECO:0008006" key="6">
    <source>
        <dbReference type="Google" id="ProtNLM"/>
    </source>
</evidence>
<dbReference type="PROSITE" id="PS51450">
    <property type="entry name" value="LRR"/>
    <property type="match status" value="1"/>
</dbReference>
<evidence type="ECO:0000256" key="1">
    <source>
        <dbReference type="ARBA" id="ARBA00022614"/>
    </source>
</evidence>
<keyword evidence="5" id="KW-1185">Reference proteome</keyword>
<dbReference type="InterPro" id="IPR051279">
    <property type="entry name" value="PP1-Reg/Actin-Interact_Protein"/>
</dbReference>
<dbReference type="Pfam" id="PF00560">
    <property type="entry name" value="LRR_1"/>
    <property type="match status" value="1"/>
</dbReference>
<dbReference type="OrthoDB" id="10034042at2759"/>
<name>A0A177AYX5_9BILA</name>
<dbReference type="InterPro" id="IPR032675">
    <property type="entry name" value="LRR_dom_sf"/>
</dbReference>
<evidence type="ECO:0000313" key="5">
    <source>
        <dbReference type="Proteomes" id="UP000078046"/>
    </source>
</evidence>
<dbReference type="EMBL" id="LWCA01000722">
    <property type="protein sequence ID" value="OAF67205.1"/>
    <property type="molecule type" value="Genomic_DNA"/>
</dbReference>
<evidence type="ECO:0000256" key="3">
    <source>
        <dbReference type="ARBA" id="ARBA00038315"/>
    </source>
</evidence>
<protein>
    <recommendedName>
        <fullName evidence="6">Leucine-rich repeat-containing protein 34</fullName>
    </recommendedName>
</protein>
<gene>
    <name evidence="4" type="ORF">A3Q56_05030</name>
</gene>
<dbReference type="PANTHER" id="PTHR24112:SF9">
    <property type="entry name" value="PROTEIN PHOSPHATASE 1 REGULATORY SUBUNIT 37"/>
    <property type="match status" value="1"/>
</dbReference>
<evidence type="ECO:0000313" key="4">
    <source>
        <dbReference type="EMBL" id="OAF67205.1"/>
    </source>
</evidence>
<dbReference type="Proteomes" id="UP000078046">
    <property type="component" value="Unassembled WGS sequence"/>
</dbReference>
<dbReference type="Gene3D" id="3.80.10.10">
    <property type="entry name" value="Ribonuclease Inhibitor"/>
    <property type="match status" value="2"/>
</dbReference>
<dbReference type="AlphaFoldDB" id="A0A177AYX5"/>
<evidence type="ECO:0000256" key="2">
    <source>
        <dbReference type="ARBA" id="ARBA00022737"/>
    </source>
</evidence>
<comment type="caution">
    <text evidence="4">The sequence shown here is derived from an EMBL/GenBank/DDBJ whole genome shotgun (WGS) entry which is preliminary data.</text>
</comment>
<dbReference type="InterPro" id="IPR001611">
    <property type="entry name" value="Leu-rich_rpt"/>
</dbReference>